<dbReference type="PATRIC" id="fig|47311.3.peg.1840"/>
<evidence type="ECO:0008006" key="3">
    <source>
        <dbReference type="Google" id="ProtNLM"/>
    </source>
</evidence>
<proteinExistence type="predicted"/>
<dbReference type="InterPro" id="IPR003745">
    <property type="entry name" value="DUF166"/>
</dbReference>
<evidence type="ECO:0000313" key="1">
    <source>
        <dbReference type="EMBL" id="KZX15157.1"/>
    </source>
</evidence>
<comment type="caution">
    <text evidence="1">The sequence shown here is derived from an EMBL/GenBank/DDBJ whole genome shotgun (WGS) entry which is preliminary data.</text>
</comment>
<reference evidence="1 2" key="1">
    <citation type="submission" date="2016-04" db="EMBL/GenBank/DDBJ databases">
        <title>Genome sequence of Methanobrevibacter cuticularis DSM 11139.</title>
        <authorList>
            <person name="Poehlein A."/>
            <person name="Seedorf H."/>
            <person name="Daniel R."/>
        </authorList>
    </citation>
    <scope>NUCLEOTIDE SEQUENCE [LARGE SCALE GENOMIC DNA]</scope>
    <source>
        <strain evidence="1 2">DSM 11139</strain>
    </source>
</reference>
<name>A0A166CL15_9EURY</name>
<dbReference type="RefSeq" id="WP_084270777.1">
    <property type="nucleotide sequence ID" value="NZ_LWMW01000127.1"/>
</dbReference>
<keyword evidence="2" id="KW-1185">Reference proteome</keyword>
<dbReference type="OrthoDB" id="146618at2157"/>
<evidence type="ECO:0000313" key="2">
    <source>
        <dbReference type="Proteomes" id="UP000077275"/>
    </source>
</evidence>
<dbReference type="EMBL" id="LWMW01000127">
    <property type="protein sequence ID" value="KZX15157.1"/>
    <property type="molecule type" value="Genomic_DNA"/>
</dbReference>
<dbReference type="Pfam" id="PF02593">
    <property type="entry name" value="DUF166"/>
    <property type="match status" value="1"/>
</dbReference>
<dbReference type="AlphaFoldDB" id="A0A166CL15"/>
<protein>
    <recommendedName>
        <fullName evidence="3">Thymidylate synthase</fullName>
    </recommendedName>
</protein>
<sequence>MSIRIAIVRDEPLFGKRTYETIKKEFMTELIEIESPSGIFIDDIDLDKKLEKRLSEFDLIITYIKQVDMTLELVEKLHAKVSWIIIGIWRGKGLKNQLLKYGNVSVPDTMCELENNNNPVYNEFSSKFGKPEIKINCQGERIADIEVLRGSPCGATKFIADELIGKDVKDSPIDAGLKVQHYPCKGHKLRLFSDEESHKQVASQLHHDAVKKALKDSNKKSKH</sequence>
<dbReference type="Proteomes" id="UP000077275">
    <property type="component" value="Unassembled WGS sequence"/>
</dbReference>
<organism evidence="1 2">
    <name type="scientific">Methanobrevibacter cuticularis</name>
    <dbReference type="NCBI Taxonomy" id="47311"/>
    <lineage>
        <taxon>Archaea</taxon>
        <taxon>Methanobacteriati</taxon>
        <taxon>Methanobacteriota</taxon>
        <taxon>Methanomada group</taxon>
        <taxon>Methanobacteria</taxon>
        <taxon>Methanobacteriales</taxon>
        <taxon>Methanobacteriaceae</taxon>
        <taxon>Methanobrevibacter</taxon>
    </lineage>
</organism>
<accession>A0A166CL15</accession>
<gene>
    <name evidence="1" type="ORF">MBCUT_16970</name>
</gene>
<dbReference type="STRING" id="47311.MBCUT_16970"/>